<dbReference type="InterPro" id="IPR029063">
    <property type="entry name" value="SAM-dependent_MTases_sf"/>
</dbReference>
<dbReference type="GO" id="GO:0043041">
    <property type="term" value="P:amino acid activation for nonribosomal peptide biosynthetic process"/>
    <property type="evidence" value="ECO:0007669"/>
    <property type="project" value="TreeGrafter"/>
</dbReference>
<evidence type="ECO:0000313" key="5">
    <source>
        <dbReference type="EMBL" id="SNR80214.1"/>
    </source>
</evidence>
<dbReference type="GO" id="GO:0031177">
    <property type="term" value="F:phosphopantetheine binding"/>
    <property type="evidence" value="ECO:0007669"/>
    <property type="project" value="InterPro"/>
</dbReference>
<dbReference type="PANTHER" id="PTHR45527">
    <property type="entry name" value="NONRIBOSOMAL PEPTIDE SYNTHETASE"/>
    <property type="match status" value="1"/>
</dbReference>
<dbReference type="Gene3D" id="3.40.50.150">
    <property type="entry name" value="Vaccinia Virus protein VP39"/>
    <property type="match status" value="1"/>
</dbReference>
<dbReference type="InterPro" id="IPR006162">
    <property type="entry name" value="Ppantetheine_attach_site"/>
</dbReference>
<reference evidence="5 6" key="1">
    <citation type="submission" date="2017-06" db="EMBL/GenBank/DDBJ databases">
        <authorList>
            <person name="Kim H.J."/>
            <person name="Triplett B.A."/>
        </authorList>
    </citation>
    <scope>NUCLEOTIDE SEQUENCE [LARGE SCALE GENOMIC DNA]</scope>
    <source>
        <strain evidence="5 6">DSM 29052</strain>
    </source>
</reference>
<dbReference type="PROSITE" id="PS50075">
    <property type="entry name" value="CARRIER"/>
    <property type="match status" value="2"/>
</dbReference>
<feature type="domain" description="Carrier" evidence="4">
    <location>
        <begin position="516"/>
        <end position="591"/>
    </location>
</feature>
<gene>
    <name evidence="5" type="ORF">SAMN06265370_1276</name>
</gene>
<dbReference type="PROSITE" id="PS00455">
    <property type="entry name" value="AMP_BINDING"/>
    <property type="match status" value="2"/>
</dbReference>
<proteinExistence type="predicted"/>
<dbReference type="Gene3D" id="3.40.50.12780">
    <property type="entry name" value="N-terminal domain of ligase-like"/>
    <property type="match status" value="2"/>
</dbReference>
<dbReference type="InterPro" id="IPR042099">
    <property type="entry name" value="ANL_N_sf"/>
</dbReference>
<dbReference type="InterPro" id="IPR025110">
    <property type="entry name" value="AMP-bd_C"/>
</dbReference>
<dbReference type="Gene3D" id="1.10.1200.10">
    <property type="entry name" value="ACP-like"/>
    <property type="match status" value="2"/>
</dbReference>
<keyword evidence="6" id="KW-1185">Reference proteome</keyword>
<dbReference type="InterPro" id="IPR036736">
    <property type="entry name" value="ACP-like_sf"/>
</dbReference>
<dbReference type="Gene3D" id="3.30.559.30">
    <property type="entry name" value="Nonribosomal peptide synthetase, condensation domain"/>
    <property type="match status" value="2"/>
</dbReference>
<dbReference type="InterPro" id="IPR020806">
    <property type="entry name" value="PKS_PP-bd"/>
</dbReference>
<dbReference type="SUPFAM" id="SSF52777">
    <property type="entry name" value="CoA-dependent acyltransferases"/>
    <property type="match status" value="4"/>
</dbReference>
<dbReference type="Pfam" id="PF00501">
    <property type="entry name" value="AMP-binding"/>
    <property type="match status" value="2"/>
</dbReference>
<dbReference type="InterPro" id="IPR020845">
    <property type="entry name" value="AMP-binding_CS"/>
</dbReference>
<dbReference type="Gene3D" id="3.30.300.30">
    <property type="match status" value="3"/>
</dbReference>
<sequence length="2410" mass="259366">MIDYRHAILTLAQQFPDAAAVTDESGTLTRGELALRAGGVAAWAADLPLGANKARIVAVLAPAGAAQIAAMLGVSASGAAFMPVDPSLPAARIRAMLERAGPVGLLHAENLGDLAQSLAPDLPRTALEQFAPAPLELAPMRPDAAAYVMFTSGSTGAPKGILGRYKSLNHFLTWQRDSFDLDASTRSAQLAPVTFDVSLRDVLLPLTLGGVVTVPPRDLIAVPRKLLDWLRHHEVTLLHCVPSLLRLLTSELALSSGTDRVTPVALRHLFLAGEPLLGRDVKAWRMVAGAAADAMIVNLYGPSETTLAKVFARVGPDGDLPDGMLPIGQSLPDTDVLILKPDRIAVPGEIGEICIRTGYPSLGYLNDPAATRAGFQRNPFGTEANDILYRSGDMGRLRPDGQIECLGRRDSQVKIAGNRVEGGEVESTLRDVPGITGCTVVINRDDPADPFLVAYVTGASEQDALRGTLRDTLPDYMLPRFIVPLTALPLLMNGKIDKRALPRPEALVHGDAGPVPAETETERRVEAIWQQILKLDIVGVETPFANLGGDSLKAIKVLGAIYRDTGIELRIADFFAARTIRALAKILDDHLGADGAMVSIPQAPAAANDPLSDAQEPLWAMQKIGLNPTVYNLCFGFRADDGLDLIRLERAFTHLIQSHEILRTRIEEVDGAPRSVVVPQPDFRIEMLALPDDVGFDHAAQDLLNRERQRPFDLGVAPLLRVIAAQCTGGGPVFLVISFHHAICDGESLNTVVELVGQAYVSDAPLPVPVLQYRDVIAWQNARLSGPEAERLRQYWKTCLEAAPRAVVLPEAQPRPARQRFEGATLRHDFPSGLAGDLLSLSRDMESSLFNTLLTGLAIALDQRADQPDMVIATPVLGRNHPELADQIGFFANTLCLRVSLDRAASVGDALRDVTRRAHEALDHQDWPFNRLVSDLNEPRDLSRNPVCNVMLVLFDADRPELSLPGVTLTPFGRDTEWAFSRFDLVFHVTHDSRTGALVLDLNHDTALFDATQVARIARHFQTILEQLGTARNRAIGALSPFDAAQSELIAALDRTDLMAEETSLTALFTKVATATPEAIAVEDDKRTLSYGELDHWSNGVAQELVARGVGPDRTVAVSGARSAAGVVAILGVLKAGGAWVALDERWPRARIDAVIRDANAVVLLEADETRTAKEALRVQHIEPTTEAVDRAAASALAYVVFTSGSTGTPKGVMIEHRAVANMVRQQIPTFGVTARSRFLQFAAPVFDAHVSEVFVTLLAGGRLIIPARDTLENPAALKRVMADHGITHITLPPSFLDVARDVLPDTLEVLITAGESARPEETRRLANRLRLINAYGPAENAVCSTMHLVDPLVTHAAVPIGRPINGTGLALLDGSGRAVPVGVPGEIMLHGAGLARGYLGQPDLTSLVFPSADVSGGRRYVTGDIGILRDDGAVVFLGRRDDQIKISGQRLELAEVEARLNSAPDVARAIAAPVIGAGGRTTLGAWVLKAPGPVSLWPSVAEFFVYDDVVYQAMAGDRGRNARYGEGFQRHLPGQVVLEVGPGPYAILSRMAIEAGARHVYAVEINPEIADRARLAVAEAGLQDRITVLTGDATEVVLPEPADWCISEIVGGIGGSEGAASILNGVRAKLRQPENMLPRSSVTRIAAVDLPLSQIDPGFSTVAADYVRRIFEQRGRPFDLRLCLRRFDRDRVLSSSDVFEELDFTRDMALEGDHDITLTVLRDGHMSGFVMWLTMDVGANRRIDVLSDTSSWLPVYVPLGADGIAVRQGDTIRARIARTLNSGGRHPDFYIDGALMRGAKNVAPIGAAVPHMASGFGESPLHAHLFDAAGQPRIVEDGFLDRIRSHAAAHLPRYAVPGILREIETLPRTVNGKLARTELPDLVAQGSSTASTDPIEIPALARRIAAVFARMLERESIDPTVGFFELGGDSISAVRAVGALAAKQIEVTAAEILHHQSAVALSSVARQSHGQDVPSQFGPVPAHPVQAWFLSRDVKLRRRFNQSVLITLPERADPAGLEDALQVLLRRHGALNLRIDPDKGTIEEPDQPPEQPMLLIEDLRLVPPASLSARRDAAAEQTHAGIDPLSGRLFSALLLREADHDQLLLVAHHMSVDMLSWRTLVADFDQVLRNSQTPLPKLRARYSDICAALAKEAFSPITATEKPFWEGVARLSETLTLPKPVNGAVRGMMHLRLDIPVSEAAFDAHKGADMQSLLLRAMADASTEVLGWPQTVIDLETHGRDLPRQVPDCSAVVGWFTRITPVVLGAQSSGDPLTELPRGGLGFGLLAWQRSDGDALRKVQAPMALNYLGDLSTAKSGQGATPGLRIDWDGLGHGVDPAFRTGHVLSILAHESDTGLFLSLSADLELVRREVAEAFGSAMRAALVKAAAVPKVASLDGIDLEALAADLGI</sequence>
<dbReference type="Proteomes" id="UP000198417">
    <property type="component" value="Unassembled WGS sequence"/>
</dbReference>
<dbReference type="InterPro" id="IPR010071">
    <property type="entry name" value="AA_adenyl_dom"/>
</dbReference>
<dbReference type="Gene3D" id="3.30.559.10">
    <property type="entry name" value="Chloramphenicol acetyltransferase-like domain"/>
    <property type="match status" value="2"/>
</dbReference>
<accession>A0A238ZBX9</accession>
<dbReference type="Pfam" id="PF13193">
    <property type="entry name" value="AMP-binding_C"/>
    <property type="match status" value="1"/>
</dbReference>
<dbReference type="OrthoDB" id="9803968at2"/>
<evidence type="ECO:0000313" key="6">
    <source>
        <dbReference type="Proteomes" id="UP000198417"/>
    </source>
</evidence>
<dbReference type="SUPFAM" id="SSF53335">
    <property type="entry name" value="S-adenosyl-L-methionine-dependent methyltransferases"/>
    <property type="match status" value="1"/>
</dbReference>
<evidence type="ECO:0000256" key="1">
    <source>
        <dbReference type="ARBA" id="ARBA00001957"/>
    </source>
</evidence>
<dbReference type="EMBL" id="FZNN01000027">
    <property type="protein sequence ID" value="SNR80214.1"/>
    <property type="molecule type" value="Genomic_DNA"/>
</dbReference>
<feature type="domain" description="Carrier" evidence="4">
    <location>
        <begin position="1896"/>
        <end position="1970"/>
    </location>
</feature>
<dbReference type="PROSITE" id="PS00012">
    <property type="entry name" value="PHOSPHOPANTETHEINE"/>
    <property type="match status" value="1"/>
</dbReference>
<dbReference type="Pfam" id="PF00668">
    <property type="entry name" value="Condensation"/>
    <property type="match status" value="2"/>
</dbReference>
<name>A0A238ZBX9_9RHOB</name>
<dbReference type="PANTHER" id="PTHR45527:SF1">
    <property type="entry name" value="FATTY ACID SYNTHASE"/>
    <property type="match status" value="1"/>
</dbReference>
<organism evidence="5 6">
    <name type="scientific">Puniceibacterium sediminis</name>
    <dbReference type="NCBI Taxonomy" id="1608407"/>
    <lineage>
        <taxon>Bacteria</taxon>
        <taxon>Pseudomonadati</taxon>
        <taxon>Pseudomonadota</taxon>
        <taxon>Alphaproteobacteria</taxon>
        <taxon>Rhodobacterales</taxon>
        <taxon>Paracoccaceae</taxon>
        <taxon>Puniceibacterium</taxon>
    </lineage>
</organism>
<keyword evidence="2" id="KW-0596">Phosphopantetheine</keyword>
<dbReference type="GO" id="GO:0003824">
    <property type="term" value="F:catalytic activity"/>
    <property type="evidence" value="ECO:0007669"/>
    <property type="project" value="InterPro"/>
</dbReference>
<dbReference type="SUPFAM" id="SSF56801">
    <property type="entry name" value="Acetyl-CoA synthetase-like"/>
    <property type="match status" value="2"/>
</dbReference>
<keyword evidence="3" id="KW-0597">Phosphoprotein</keyword>
<dbReference type="SUPFAM" id="SSF47336">
    <property type="entry name" value="ACP-like"/>
    <property type="match status" value="2"/>
</dbReference>
<evidence type="ECO:0000256" key="2">
    <source>
        <dbReference type="ARBA" id="ARBA00022450"/>
    </source>
</evidence>
<dbReference type="CDD" id="cd05930">
    <property type="entry name" value="A_NRPS"/>
    <property type="match status" value="2"/>
</dbReference>
<dbReference type="InterPro" id="IPR045851">
    <property type="entry name" value="AMP-bd_C_sf"/>
</dbReference>
<dbReference type="InterPro" id="IPR001242">
    <property type="entry name" value="Condensation_dom"/>
</dbReference>
<dbReference type="CDD" id="cd02440">
    <property type="entry name" value="AdoMet_MTases"/>
    <property type="match status" value="1"/>
</dbReference>
<evidence type="ECO:0000259" key="4">
    <source>
        <dbReference type="PROSITE" id="PS50075"/>
    </source>
</evidence>
<dbReference type="Pfam" id="PF00550">
    <property type="entry name" value="PP-binding"/>
    <property type="match status" value="2"/>
</dbReference>
<dbReference type="GO" id="GO:0005737">
    <property type="term" value="C:cytoplasm"/>
    <property type="evidence" value="ECO:0007669"/>
    <property type="project" value="TreeGrafter"/>
</dbReference>
<dbReference type="InterPro" id="IPR023213">
    <property type="entry name" value="CAT-like_dom_sf"/>
</dbReference>
<evidence type="ECO:0000256" key="3">
    <source>
        <dbReference type="ARBA" id="ARBA00022553"/>
    </source>
</evidence>
<dbReference type="SMART" id="SM00823">
    <property type="entry name" value="PKS_PP"/>
    <property type="match status" value="2"/>
</dbReference>
<protein>
    <submittedName>
        <fullName evidence="5">Amino acid adenylation domain-containing protein</fullName>
    </submittedName>
</protein>
<dbReference type="NCBIfam" id="TIGR01733">
    <property type="entry name" value="AA-adenyl-dom"/>
    <property type="match status" value="2"/>
</dbReference>
<dbReference type="InterPro" id="IPR009081">
    <property type="entry name" value="PP-bd_ACP"/>
</dbReference>
<dbReference type="GO" id="GO:0044550">
    <property type="term" value="P:secondary metabolite biosynthetic process"/>
    <property type="evidence" value="ECO:0007669"/>
    <property type="project" value="TreeGrafter"/>
</dbReference>
<comment type="cofactor">
    <cofactor evidence="1">
        <name>pantetheine 4'-phosphate</name>
        <dbReference type="ChEBI" id="CHEBI:47942"/>
    </cofactor>
</comment>
<dbReference type="CDD" id="cd19531">
    <property type="entry name" value="LCL_NRPS-like"/>
    <property type="match status" value="1"/>
</dbReference>
<dbReference type="RefSeq" id="WP_089273465.1">
    <property type="nucleotide sequence ID" value="NZ_FZNN01000027.1"/>
</dbReference>
<dbReference type="InterPro" id="IPR000873">
    <property type="entry name" value="AMP-dep_synth/lig_dom"/>
</dbReference>